<dbReference type="Proteomes" id="UP000593591">
    <property type="component" value="Chromosome"/>
</dbReference>
<evidence type="ECO:0000256" key="4">
    <source>
        <dbReference type="ARBA" id="ARBA00023015"/>
    </source>
</evidence>
<gene>
    <name evidence="7" type="primary">mraZ</name>
    <name evidence="10" type="ORF">DYE49_07465</name>
    <name evidence="9" type="ORF">HNP77_000326</name>
</gene>
<comment type="subcellular location">
    <subcellularLocation>
        <location evidence="7">Cytoplasm</location>
        <location evidence="7">Nucleoid</location>
    </subcellularLocation>
</comment>
<evidence type="ECO:0000313" key="9">
    <source>
        <dbReference type="EMBL" id="MBB5217982.1"/>
    </source>
</evidence>
<keyword evidence="2 7" id="KW-0963">Cytoplasm</keyword>
<keyword evidence="6 7" id="KW-0804">Transcription</keyword>
<dbReference type="InterPro" id="IPR007159">
    <property type="entry name" value="SpoVT-AbrB_dom"/>
</dbReference>
<keyword evidence="11" id="KW-1185">Reference proteome</keyword>
<dbReference type="EMBL" id="JACHFR010000001">
    <property type="protein sequence ID" value="MBB5217982.1"/>
    <property type="molecule type" value="Genomic_DNA"/>
</dbReference>
<proteinExistence type="inferred from homology"/>
<keyword evidence="3" id="KW-0677">Repeat</keyword>
<dbReference type="CDD" id="cd16320">
    <property type="entry name" value="MraZ_N"/>
    <property type="match status" value="1"/>
</dbReference>
<feature type="domain" description="SpoVT-AbrB" evidence="8">
    <location>
        <begin position="7"/>
        <end position="50"/>
    </location>
</feature>
<evidence type="ECO:0000256" key="5">
    <source>
        <dbReference type="ARBA" id="ARBA00023125"/>
    </source>
</evidence>
<dbReference type="Pfam" id="PF02381">
    <property type="entry name" value="MraZ"/>
    <property type="match status" value="2"/>
</dbReference>
<dbReference type="GO" id="GO:2000143">
    <property type="term" value="P:negative regulation of DNA-templated transcription initiation"/>
    <property type="evidence" value="ECO:0007669"/>
    <property type="project" value="TreeGrafter"/>
</dbReference>
<reference evidence="10 12" key="1">
    <citation type="submission" date="2018-08" db="EMBL/GenBank/DDBJ databases">
        <title>The first complete genome of Treponema rectale (CHPAT), a commensal spirochete of the bovine rectum.</title>
        <authorList>
            <person name="Staton G.J."/>
            <person name="Clegg S.R."/>
            <person name="Carter S.D."/>
            <person name="Radford A.D."/>
            <person name="Darby A."/>
            <person name="Hall N."/>
            <person name="Birtles R.J."/>
            <person name="Evans N.J."/>
        </authorList>
    </citation>
    <scope>NUCLEOTIDE SEQUENCE [LARGE SCALE GENOMIC DNA]</scope>
    <source>
        <strain evidence="10 12">CHPA</strain>
    </source>
</reference>
<dbReference type="InterPro" id="IPR003444">
    <property type="entry name" value="MraZ"/>
</dbReference>
<dbReference type="KEGG" id="trc:DYE49_07465"/>
<dbReference type="GO" id="GO:0003700">
    <property type="term" value="F:DNA-binding transcription factor activity"/>
    <property type="evidence" value="ECO:0007669"/>
    <property type="project" value="UniProtKB-UniRule"/>
</dbReference>
<dbReference type="PANTHER" id="PTHR34701">
    <property type="entry name" value="TRANSCRIPTIONAL REGULATOR MRAZ"/>
    <property type="match status" value="1"/>
</dbReference>
<dbReference type="SUPFAM" id="SSF89447">
    <property type="entry name" value="AbrB/MazE/MraZ-like"/>
    <property type="match status" value="1"/>
</dbReference>
<feature type="domain" description="SpoVT-AbrB" evidence="8">
    <location>
        <begin position="80"/>
        <end position="125"/>
    </location>
</feature>
<dbReference type="AlphaFoldDB" id="A0A840SEV4"/>
<organism evidence="9 11">
    <name type="scientific">Treponema rectale</name>
    <dbReference type="NCBI Taxonomy" id="744512"/>
    <lineage>
        <taxon>Bacteria</taxon>
        <taxon>Pseudomonadati</taxon>
        <taxon>Spirochaetota</taxon>
        <taxon>Spirochaetia</taxon>
        <taxon>Spirochaetales</taxon>
        <taxon>Treponemataceae</taxon>
        <taxon>Treponema</taxon>
    </lineage>
</organism>
<dbReference type="InterPro" id="IPR038619">
    <property type="entry name" value="MraZ_sf"/>
</dbReference>
<evidence type="ECO:0000259" key="8">
    <source>
        <dbReference type="PROSITE" id="PS51740"/>
    </source>
</evidence>
<dbReference type="CDD" id="cd16321">
    <property type="entry name" value="MraZ_C"/>
    <property type="match status" value="1"/>
</dbReference>
<evidence type="ECO:0000256" key="1">
    <source>
        <dbReference type="ARBA" id="ARBA00013860"/>
    </source>
</evidence>
<dbReference type="InterPro" id="IPR035644">
    <property type="entry name" value="MraZ_C"/>
</dbReference>
<evidence type="ECO:0000256" key="7">
    <source>
        <dbReference type="HAMAP-Rule" id="MF_01008"/>
    </source>
</evidence>
<dbReference type="PROSITE" id="PS51740">
    <property type="entry name" value="SPOVT_ABRB"/>
    <property type="match status" value="2"/>
</dbReference>
<reference evidence="9 11" key="2">
    <citation type="submission" date="2020-08" db="EMBL/GenBank/DDBJ databases">
        <title>Genomic Encyclopedia of Type Strains, Phase IV (KMG-IV): sequencing the most valuable type-strain genomes for metagenomic binning, comparative biology and taxonomic classification.</title>
        <authorList>
            <person name="Goeker M."/>
        </authorList>
    </citation>
    <scope>NUCLEOTIDE SEQUENCE [LARGE SCALE GENOMIC DNA]</scope>
    <source>
        <strain evidence="9 11">DSM 103679</strain>
    </source>
</reference>
<keyword evidence="4 7" id="KW-0805">Transcription regulation</keyword>
<evidence type="ECO:0000313" key="12">
    <source>
        <dbReference type="Proteomes" id="UP000593591"/>
    </source>
</evidence>
<name>A0A840SEV4_9SPIR</name>
<dbReference type="EMBL" id="CP031517">
    <property type="protein sequence ID" value="QOS40302.1"/>
    <property type="molecule type" value="Genomic_DNA"/>
</dbReference>
<dbReference type="GO" id="GO:0005737">
    <property type="term" value="C:cytoplasm"/>
    <property type="evidence" value="ECO:0007669"/>
    <property type="project" value="UniProtKB-UniRule"/>
</dbReference>
<evidence type="ECO:0000256" key="2">
    <source>
        <dbReference type="ARBA" id="ARBA00022490"/>
    </source>
</evidence>
<evidence type="ECO:0000256" key="3">
    <source>
        <dbReference type="ARBA" id="ARBA00022737"/>
    </source>
</evidence>
<dbReference type="Gene3D" id="3.40.1550.20">
    <property type="entry name" value="Transcriptional regulator MraZ domain"/>
    <property type="match status" value="1"/>
</dbReference>
<dbReference type="InterPro" id="IPR035642">
    <property type="entry name" value="MraZ_N"/>
</dbReference>
<keyword evidence="5 7" id="KW-0238">DNA-binding</keyword>
<dbReference type="GO" id="GO:0009295">
    <property type="term" value="C:nucleoid"/>
    <property type="evidence" value="ECO:0007669"/>
    <property type="project" value="UniProtKB-SubCell"/>
</dbReference>
<protein>
    <recommendedName>
        <fullName evidence="1 7">Transcriptional regulator MraZ</fullName>
    </recommendedName>
</protein>
<evidence type="ECO:0000313" key="11">
    <source>
        <dbReference type="Proteomes" id="UP000578697"/>
    </source>
</evidence>
<dbReference type="RefSeq" id="WP_184651418.1">
    <property type="nucleotide sequence ID" value="NZ_JACHFR010000001.1"/>
</dbReference>
<evidence type="ECO:0000256" key="6">
    <source>
        <dbReference type="ARBA" id="ARBA00023163"/>
    </source>
</evidence>
<sequence>MEMLIGEYSNTLDEKGRISFPSKLRSVLNQGELVVTQGLDQCLMLFTAEEWVSLTDKIMGSASVFDEQKLIVMRHFIAPAQRLEFDKSGRLSIPQSLREYAALKSGCECKIQGMIKFIELWDSSEYAKYKTDNAASLKDAASSMRNIIF</sequence>
<accession>A0A840SEV4</accession>
<dbReference type="Proteomes" id="UP000578697">
    <property type="component" value="Unassembled WGS sequence"/>
</dbReference>
<dbReference type="InterPro" id="IPR020603">
    <property type="entry name" value="MraZ_dom"/>
</dbReference>
<dbReference type="HAMAP" id="MF_01008">
    <property type="entry name" value="MraZ"/>
    <property type="match status" value="1"/>
</dbReference>
<dbReference type="InterPro" id="IPR037914">
    <property type="entry name" value="SpoVT-AbrB_sf"/>
</dbReference>
<dbReference type="GO" id="GO:0000976">
    <property type="term" value="F:transcription cis-regulatory region binding"/>
    <property type="evidence" value="ECO:0007669"/>
    <property type="project" value="TreeGrafter"/>
</dbReference>
<evidence type="ECO:0000313" key="10">
    <source>
        <dbReference type="EMBL" id="QOS40302.1"/>
    </source>
</evidence>
<dbReference type="PANTHER" id="PTHR34701:SF1">
    <property type="entry name" value="TRANSCRIPTIONAL REGULATOR MRAZ"/>
    <property type="match status" value="1"/>
</dbReference>
<comment type="similarity">
    <text evidence="7">Belongs to the MraZ family.</text>
</comment>
<comment type="subunit">
    <text evidence="7">Forms oligomers.</text>
</comment>